<keyword evidence="1" id="KW-0732">Signal</keyword>
<protein>
    <recommendedName>
        <fullName evidence="4">Capsule assembly protein Wzi</fullName>
    </recommendedName>
</protein>
<evidence type="ECO:0000313" key="3">
    <source>
        <dbReference type="Proteomes" id="UP000610456"/>
    </source>
</evidence>
<reference evidence="2" key="2">
    <citation type="submission" date="2020-09" db="EMBL/GenBank/DDBJ databases">
        <authorList>
            <person name="Sun Q."/>
            <person name="Kim S."/>
        </authorList>
    </citation>
    <scope>NUCLEOTIDE SEQUENCE</scope>
    <source>
        <strain evidence="2">KCTC 12719</strain>
    </source>
</reference>
<reference evidence="2" key="1">
    <citation type="journal article" date="2014" name="Int. J. Syst. Evol. Microbiol.">
        <title>Complete genome sequence of Corynebacterium casei LMG S-19264T (=DSM 44701T), isolated from a smear-ripened cheese.</title>
        <authorList>
            <consortium name="US DOE Joint Genome Institute (JGI-PGF)"/>
            <person name="Walter F."/>
            <person name="Albersmeier A."/>
            <person name="Kalinowski J."/>
            <person name="Ruckert C."/>
        </authorList>
    </citation>
    <scope>NUCLEOTIDE SEQUENCE</scope>
    <source>
        <strain evidence="2">KCTC 12719</strain>
    </source>
</reference>
<dbReference type="Gene3D" id="2.40.160.130">
    <property type="entry name" value="Capsule assembly protein Wzi"/>
    <property type="match status" value="1"/>
</dbReference>
<evidence type="ECO:0000256" key="1">
    <source>
        <dbReference type="SAM" id="SignalP"/>
    </source>
</evidence>
<proteinExistence type="predicted"/>
<dbReference type="InterPro" id="IPR038636">
    <property type="entry name" value="Wzi_sf"/>
</dbReference>
<organism evidence="2 3">
    <name type="scientific">Salinimicrobium marinum</name>
    <dbReference type="NCBI Taxonomy" id="680283"/>
    <lineage>
        <taxon>Bacteria</taxon>
        <taxon>Pseudomonadati</taxon>
        <taxon>Bacteroidota</taxon>
        <taxon>Flavobacteriia</taxon>
        <taxon>Flavobacteriales</taxon>
        <taxon>Flavobacteriaceae</taxon>
        <taxon>Salinimicrobium</taxon>
    </lineage>
</organism>
<dbReference type="AlphaFoldDB" id="A0A918SIR3"/>
<keyword evidence="3" id="KW-1185">Reference proteome</keyword>
<gene>
    <name evidence="2" type="ORF">GCM10007103_28900</name>
</gene>
<dbReference type="Proteomes" id="UP000610456">
    <property type="component" value="Unassembled WGS sequence"/>
</dbReference>
<comment type="caution">
    <text evidence="2">The sequence shown here is derived from an EMBL/GenBank/DDBJ whole genome shotgun (WGS) entry which is preliminary data.</text>
</comment>
<sequence>MNIKLFPLYLLFILCSAKAFSQLTKSEEELIAPSLSMSHDLDYSLELNLKGLGGTREQLPFWLYHNQRGRISENTYGSAWVSGKKALFFSRNSYLIIGAGILYDQGSDKGVQIDELFAHYQNSWMFATLGRKQQKEYYNGLSSTNNSIFWSLNARPMPGIRIGTTKPLFFSGNEGFGAEGSWNEYLMGNDRFVKGAKTHYKELRLVYRKGSWEVKGGLQHIVQWSGNSPRHGDLHGGFEDYLRVIFGLEGTEYTEGEINTVLGNVLGGYEAYVSKEFRDFKLQFIYNHLFEDASGQRLGNTPDGRYGLYYENNEKERLINSVIYEFYYTEHQSHTTTGVHKYDRYFSHGLYRSGWTYEGRVIGSPFFTPDPGGEGFLNNKFKAHHLGIGGEWPNLIHTIPYKLLLSYARNDGTYALRYRPKQNVYSGLLDVGLLRTSIDLNVQAGIELNNTASPKFGAGLHLVYKLL</sequence>
<accession>A0A918SIR3</accession>
<dbReference type="RefSeq" id="WP_189605500.1">
    <property type="nucleotide sequence ID" value="NZ_BMXB01000015.1"/>
</dbReference>
<dbReference type="EMBL" id="BMXB01000015">
    <property type="protein sequence ID" value="GHA46055.1"/>
    <property type="molecule type" value="Genomic_DNA"/>
</dbReference>
<feature type="signal peptide" evidence="1">
    <location>
        <begin position="1"/>
        <end position="19"/>
    </location>
</feature>
<feature type="chain" id="PRO_5036780919" description="Capsule assembly protein Wzi" evidence="1">
    <location>
        <begin position="20"/>
        <end position="467"/>
    </location>
</feature>
<name>A0A918SIR3_9FLAO</name>
<evidence type="ECO:0008006" key="4">
    <source>
        <dbReference type="Google" id="ProtNLM"/>
    </source>
</evidence>
<evidence type="ECO:0000313" key="2">
    <source>
        <dbReference type="EMBL" id="GHA46055.1"/>
    </source>
</evidence>